<keyword evidence="2" id="KW-1185">Reference proteome</keyword>
<name>A0ACC2PNC6_9HYME</name>
<organism evidence="1 2">
    <name type="scientific">Eretmocerus hayati</name>
    <dbReference type="NCBI Taxonomy" id="131215"/>
    <lineage>
        <taxon>Eukaryota</taxon>
        <taxon>Metazoa</taxon>
        <taxon>Ecdysozoa</taxon>
        <taxon>Arthropoda</taxon>
        <taxon>Hexapoda</taxon>
        <taxon>Insecta</taxon>
        <taxon>Pterygota</taxon>
        <taxon>Neoptera</taxon>
        <taxon>Endopterygota</taxon>
        <taxon>Hymenoptera</taxon>
        <taxon>Apocrita</taxon>
        <taxon>Proctotrupomorpha</taxon>
        <taxon>Chalcidoidea</taxon>
        <taxon>Aphelinidae</taxon>
        <taxon>Aphelininae</taxon>
        <taxon>Eretmocerus</taxon>
    </lineage>
</organism>
<protein>
    <submittedName>
        <fullName evidence="1">Uncharacterized protein</fullName>
    </submittedName>
</protein>
<proteinExistence type="predicted"/>
<dbReference type="Proteomes" id="UP001239111">
    <property type="component" value="Chromosome 1"/>
</dbReference>
<sequence length="133" mass="15126">MQKQFEPKKSKRRSVGTDHVKQPTGELRDCFVSLCKSVTSMEEKDYSFNSISFSDETGFHHKDRKCEYNDRMTAHVSDVLVNDTTVGPEVSMVSPNPNQLPEMVNNNEAYVPEEANTIFLQHDGAPAHHRLTK</sequence>
<accession>A0ACC2PNC6</accession>
<comment type="caution">
    <text evidence="1">The sequence shown here is derived from an EMBL/GenBank/DDBJ whole genome shotgun (WGS) entry which is preliminary data.</text>
</comment>
<reference evidence="1" key="1">
    <citation type="submission" date="2023-04" db="EMBL/GenBank/DDBJ databases">
        <title>A chromosome-level genome assembly of the parasitoid wasp Eretmocerus hayati.</title>
        <authorList>
            <person name="Zhong Y."/>
            <person name="Liu S."/>
            <person name="Liu Y."/>
        </authorList>
    </citation>
    <scope>NUCLEOTIDE SEQUENCE</scope>
    <source>
        <strain evidence="1">ZJU_SS_LIU_2023</strain>
    </source>
</reference>
<dbReference type="EMBL" id="CM056741">
    <property type="protein sequence ID" value="KAJ8684922.1"/>
    <property type="molecule type" value="Genomic_DNA"/>
</dbReference>
<evidence type="ECO:0000313" key="2">
    <source>
        <dbReference type="Proteomes" id="UP001239111"/>
    </source>
</evidence>
<evidence type="ECO:0000313" key="1">
    <source>
        <dbReference type="EMBL" id="KAJ8684922.1"/>
    </source>
</evidence>
<gene>
    <name evidence="1" type="ORF">QAD02_020715</name>
</gene>